<feature type="domain" description="Peptidase M48" evidence="8">
    <location>
        <begin position="154"/>
        <end position="197"/>
    </location>
</feature>
<keyword evidence="7" id="KW-0472">Membrane</keyword>
<dbReference type="Gene3D" id="3.30.2010.10">
    <property type="entry name" value="Metalloproteases ('zincins'), catalytic domain"/>
    <property type="match status" value="1"/>
</dbReference>
<evidence type="ECO:0000256" key="6">
    <source>
        <dbReference type="RuleBase" id="RU003983"/>
    </source>
</evidence>
<keyword evidence="7" id="KW-0812">Transmembrane</keyword>
<dbReference type="GO" id="GO:0046872">
    <property type="term" value="F:metal ion binding"/>
    <property type="evidence" value="ECO:0007669"/>
    <property type="project" value="UniProtKB-KW"/>
</dbReference>
<dbReference type="PANTHER" id="PTHR34978:SF3">
    <property type="entry name" value="SLR0241 PROTEIN"/>
    <property type="match status" value="1"/>
</dbReference>
<dbReference type="GO" id="GO:0004222">
    <property type="term" value="F:metalloendopeptidase activity"/>
    <property type="evidence" value="ECO:0007669"/>
    <property type="project" value="InterPro"/>
</dbReference>
<reference evidence="9 10" key="1">
    <citation type="journal article" date="2014" name="Int. J. Syst. Evol. Microbiol.">
        <title>Complete genome sequence of Corynebacterium casei LMG S-19264T (=DSM 44701T), isolated from a smear-ripened cheese.</title>
        <authorList>
            <consortium name="US DOE Joint Genome Institute (JGI-PGF)"/>
            <person name="Walter F."/>
            <person name="Albersmeier A."/>
            <person name="Kalinowski J."/>
            <person name="Ruckert C."/>
        </authorList>
    </citation>
    <scope>NUCLEOTIDE SEQUENCE [LARGE SCALE GENOMIC DNA]</scope>
    <source>
        <strain evidence="9 10">NBRC 112289</strain>
    </source>
</reference>
<evidence type="ECO:0000259" key="8">
    <source>
        <dbReference type="Pfam" id="PF01435"/>
    </source>
</evidence>
<keyword evidence="2" id="KW-0479">Metal-binding</keyword>
<proteinExistence type="inferred from homology"/>
<keyword evidence="3 6" id="KW-0378">Hydrolase</keyword>
<comment type="caution">
    <text evidence="9">The sequence shown here is derived from an EMBL/GenBank/DDBJ whole genome shotgun (WGS) entry which is preliminary data.</text>
</comment>
<evidence type="ECO:0000313" key="10">
    <source>
        <dbReference type="Proteomes" id="UP001157160"/>
    </source>
</evidence>
<protein>
    <recommendedName>
        <fullName evidence="8">Peptidase M48 domain-containing protein</fullName>
    </recommendedName>
</protein>
<dbReference type="GO" id="GO:0006508">
    <property type="term" value="P:proteolysis"/>
    <property type="evidence" value="ECO:0007669"/>
    <property type="project" value="UniProtKB-KW"/>
</dbReference>
<keyword evidence="7" id="KW-1133">Transmembrane helix</keyword>
<keyword evidence="1 6" id="KW-0645">Protease</keyword>
<feature type="transmembrane region" description="Helical" evidence="7">
    <location>
        <begin position="79"/>
        <end position="101"/>
    </location>
</feature>
<dbReference type="EMBL" id="BSUL01000001">
    <property type="protein sequence ID" value="GMA29743.1"/>
    <property type="molecule type" value="Genomic_DNA"/>
</dbReference>
<sequence length="287" mass="30574">MALKIMLLMELSIMLTLLAPIVLVRGKLASKHPMLLLSAWHSSLLTAALALLLALGILIANGVLAQVEHPGAIGWLDPLAAAILAWGALAILGVIGVRIWWQADALAKEAREAADRFSVFFGRSVRHMAMGRWYVRLVEFPVPIVAALQSPRGIIVSTEARDRLSERELRAVLWHEDTHLAHRHSAAVTIGRLAQSCVPMLPAAERMAQATSLVVELIADDRAAAHSGAGNVASALVKLGGDSETTALRAARLRAGASRAGNGWKLAATAIWAAPLIPLAIAFWPVG</sequence>
<keyword evidence="5 6" id="KW-0482">Metalloprotease</keyword>
<dbReference type="AlphaFoldDB" id="A0AA37XCF5"/>
<comment type="cofactor">
    <cofactor evidence="6">
        <name>Zn(2+)</name>
        <dbReference type="ChEBI" id="CHEBI:29105"/>
    </cofactor>
    <text evidence="6">Binds 1 zinc ion per subunit.</text>
</comment>
<comment type="similarity">
    <text evidence="6">Belongs to the peptidase M48 family.</text>
</comment>
<dbReference type="RefSeq" id="WP_284234114.1">
    <property type="nucleotide sequence ID" value="NZ_BSUL01000001.1"/>
</dbReference>
<organism evidence="9 10">
    <name type="scientific">Arenivirga flava</name>
    <dbReference type="NCBI Taxonomy" id="1930060"/>
    <lineage>
        <taxon>Bacteria</taxon>
        <taxon>Bacillati</taxon>
        <taxon>Actinomycetota</taxon>
        <taxon>Actinomycetes</taxon>
        <taxon>Micrococcales</taxon>
        <taxon>Microbacteriaceae</taxon>
        <taxon>Arenivirga</taxon>
    </lineage>
</organism>
<evidence type="ECO:0000256" key="5">
    <source>
        <dbReference type="ARBA" id="ARBA00023049"/>
    </source>
</evidence>
<dbReference type="InterPro" id="IPR052173">
    <property type="entry name" value="Beta-lactam_resp_regulator"/>
</dbReference>
<dbReference type="InterPro" id="IPR001915">
    <property type="entry name" value="Peptidase_M48"/>
</dbReference>
<evidence type="ECO:0000256" key="3">
    <source>
        <dbReference type="ARBA" id="ARBA00022801"/>
    </source>
</evidence>
<evidence type="ECO:0000256" key="4">
    <source>
        <dbReference type="ARBA" id="ARBA00022833"/>
    </source>
</evidence>
<gene>
    <name evidence="9" type="ORF">GCM10025874_29960</name>
</gene>
<feature type="transmembrane region" description="Helical" evidence="7">
    <location>
        <begin position="6"/>
        <end position="24"/>
    </location>
</feature>
<dbReference type="Pfam" id="PF01435">
    <property type="entry name" value="Peptidase_M48"/>
    <property type="match status" value="1"/>
</dbReference>
<evidence type="ECO:0000256" key="7">
    <source>
        <dbReference type="SAM" id="Phobius"/>
    </source>
</evidence>
<dbReference type="Proteomes" id="UP001157160">
    <property type="component" value="Unassembled WGS sequence"/>
</dbReference>
<feature type="transmembrane region" description="Helical" evidence="7">
    <location>
        <begin position="44"/>
        <end position="67"/>
    </location>
</feature>
<dbReference type="PANTHER" id="PTHR34978">
    <property type="entry name" value="POSSIBLE SENSOR-TRANSDUCER PROTEIN BLAR"/>
    <property type="match status" value="1"/>
</dbReference>
<evidence type="ECO:0000256" key="1">
    <source>
        <dbReference type="ARBA" id="ARBA00022670"/>
    </source>
</evidence>
<evidence type="ECO:0000313" key="9">
    <source>
        <dbReference type="EMBL" id="GMA29743.1"/>
    </source>
</evidence>
<dbReference type="CDD" id="cd07326">
    <property type="entry name" value="M56_BlaR1_MecR1_like"/>
    <property type="match status" value="1"/>
</dbReference>
<keyword evidence="4 6" id="KW-0862">Zinc</keyword>
<name>A0AA37XCF5_9MICO</name>
<feature type="transmembrane region" description="Helical" evidence="7">
    <location>
        <begin position="266"/>
        <end position="286"/>
    </location>
</feature>
<accession>A0AA37XCF5</accession>
<evidence type="ECO:0000256" key="2">
    <source>
        <dbReference type="ARBA" id="ARBA00022723"/>
    </source>
</evidence>
<keyword evidence="10" id="KW-1185">Reference proteome</keyword>